<evidence type="ECO:0000256" key="5">
    <source>
        <dbReference type="SAM" id="Phobius"/>
    </source>
</evidence>
<dbReference type="Proteomes" id="UP000293142">
    <property type="component" value="Unassembled WGS sequence"/>
</dbReference>
<comment type="caution">
    <text evidence="6">The sequence shown here is derived from an EMBL/GenBank/DDBJ whole genome shotgun (WGS) entry which is preliminary data.</text>
</comment>
<evidence type="ECO:0000256" key="4">
    <source>
        <dbReference type="ARBA" id="ARBA00023136"/>
    </source>
</evidence>
<feature type="transmembrane region" description="Helical" evidence="5">
    <location>
        <begin position="153"/>
        <end position="172"/>
    </location>
</feature>
<sequence length="201" mass="21793">MNSNLNQGGLYGREILIPENPVSRFLFVSTRSAWIWLIIRIYVGYEWLSAGWGKLHSDTWTGAKAGTAIQGFVKGALTKSSGDHADVAGWYASFLQNAVLPNAKAFSYVVAYGEVLVGLGLILGLLTGIAAFFGSIMNVSYLFAGTVSTNPLLLVLATWLVLAWKVAGWYGLDRWALPKLGTPWQHHPRQGGSKEQPPIGG</sequence>
<dbReference type="InterPro" id="IPR032808">
    <property type="entry name" value="DoxX"/>
</dbReference>
<name>A0A4Q9DP52_9BACL</name>
<dbReference type="EMBL" id="SIRE01000012">
    <property type="protein sequence ID" value="TBL77257.1"/>
    <property type="molecule type" value="Genomic_DNA"/>
</dbReference>
<organism evidence="6 7">
    <name type="scientific">Paenibacillus thalictri</name>
    <dbReference type="NCBI Taxonomy" id="2527873"/>
    <lineage>
        <taxon>Bacteria</taxon>
        <taxon>Bacillati</taxon>
        <taxon>Bacillota</taxon>
        <taxon>Bacilli</taxon>
        <taxon>Bacillales</taxon>
        <taxon>Paenibacillaceae</taxon>
        <taxon>Paenibacillus</taxon>
    </lineage>
</organism>
<keyword evidence="4 5" id="KW-0472">Membrane</keyword>
<accession>A0A4Q9DP52</accession>
<evidence type="ECO:0000256" key="1">
    <source>
        <dbReference type="ARBA" id="ARBA00004141"/>
    </source>
</evidence>
<dbReference type="Pfam" id="PF07681">
    <property type="entry name" value="DoxX"/>
    <property type="match status" value="1"/>
</dbReference>
<evidence type="ECO:0000313" key="6">
    <source>
        <dbReference type="EMBL" id="TBL77257.1"/>
    </source>
</evidence>
<proteinExistence type="predicted"/>
<keyword evidence="7" id="KW-1185">Reference proteome</keyword>
<evidence type="ECO:0000256" key="2">
    <source>
        <dbReference type="ARBA" id="ARBA00022692"/>
    </source>
</evidence>
<comment type="subcellular location">
    <subcellularLocation>
        <location evidence="1">Membrane</location>
        <topology evidence="1">Multi-pass membrane protein</topology>
    </subcellularLocation>
</comment>
<dbReference type="PANTHER" id="PTHR39157:SF1">
    <property type="entry name" value="DOXX FAMILY PROTEIN"/>
    <property type="match status" value="1"/>
</dbReference>
<dbReference type="GO" id="GO:0016020">
    <property type="term" value="C:membrane"/>
    <property type="evidence" value="ECO:0007669"/>
    <property type="project" value="UniProtKB-SubCell"/>
</dbReference>
<dbReference type="AlphaFoldDB" id="A0A4Q9DP52"/>
<dbReference type="RefSeq" id="WP_131014649.1">
    <property type="nucleotide sequence ID" value="NZ_SIRE01000012.1"/>
</dbReference>
<reference evidence="6 7" key="1">
    <citation type="submission" date="2019-02" db="EMBL/GenBank/DDBJ databases">
        <title>Paenibacillus sp. nov., isolated from surface-sterilized tissue of Thalictrum simplex L.</title>
        <authorList>
            <person name="Tuo L."/>
        </authorList>
    </citation>
    <scope>NUCLEOTIDE SEQUENCE [LARGE SCALE GENOMIC DNA]</scope>
    <source>
        <strain evidence="6 7">N2SHLJ1</strain>
    </source>
</reference>
<keyword evidence="2 5" id="KW-0812">Transmembrane</keyword>
<dbReference type="OrthoDB" id="26941at2"/>
<feature type="transmembrane region" description="Helical" evidence="5">
    <location>
        <begin position="109"/>
        <end position="133"/>
    </location>
</feature>
<keyword evidence="3 5" id="KW-1133">Transmembrane helix</keyword>
<evidence type="ECO:0000256" key="3">
    <source>
        <dbReference type="ARBA" id="ARBA00022989"/>
    </source>
</evidence>
<dbReference type="PANTHER" id="PTHR39157">
    <property type="entry name" value="INTEGRAL MEMBRANE PROTEIN-RELATED"/>
    <property type="match status" value="1"/>
</dbReference>
<gene>
    <name evidence="6" type="ORF">EYB31_17355</name>
</gene>
<evidence type="ECO:0000313" key="7">
    <source>
        <dbReference type="Proteomes" id="UP000293142"/>
    </source>
</evidence>
<protein>
    <submittedName>
        <fullName evidence="6">DoxX family membrane protein</fullName>
    </submittedName>
</protein>